<evidence type="ECO:0000256" key="1">
    <source>
        <dbReference type="SAM" id="MobiDB-lite"/>
    </source>
</evidence>
<proteinExistence type="predicted"/>
<dbReference type="AlphaFoldDB" id="A0AAN6LVH1"/>
<protein>
    <submittedName>
        <fullName evidence="2">Uncharacterized protein</fullName>
    </submittedName>
</protein>
<reference evidence="2 3" key="1">
    <citation type="submission" date="2021-02" db="EMBL/GenBank/DDBJ databases">
        <title>Genome assembly of Pseudopithomyces chartarum.</title>
        <authorList>
            <person name="Jauregui R."/>
            <person name="Singh J."/>
            <person name="Voisey C."/>
        </authorList>
    </citation>
    <scope>NUCLEOTIDE SEQUENCE [LARGE SCALE GENOMIC DNA]</scope>
    <source>
        <strain evidence="2 3">AGR01</strain>
    </source>
</reference>
<feature type="compositionally biased region" description="Low complexity" evidence="1">
    <location>
        <begin position="1"/>
        <end position="17"/>
    </location>
</feature>
<feature type="region of interest" description="Disordered" evidence="1">
    <location>
        <begin position="1"/>
        <end position="48"/>
    </location>
</feature>
<evidence type="ECO:0000313" key="2">
    <source>
        <dbReference type="EMBL" id="KAK3203966.1"/>
    </source>
</evidence>
<keyword evidence="3" id="KW-1185">Reference proteome</keyword>
<dbReference type="EMBL" id="WVTA01000010">
    <property type="protein sequence ID" value="KAK3203966.1"/>
    <property type="molecule type" value="Genomic_DNA"/>
</dbReference>
<feature type="region of interest" description="Disordered" evidence="1">
    <location>
        <begin position="70"/>
        <end position="149"/>
    </location>
</feature>
<feature type="compositionally biased region" description="Acidic residues" evidence="1">
    <location>
        <begin position="73"/>
        <end position="82"/>
    </location>
</feature>
<dbReference type="Proteomes" id="UP001280581">
    <property type="component" value="Unassembled WGS sequence"/>
</dbReference>
<sequence>MHFETSPGSSPSKSIPIAFKSSMSSPTDSLYSNCSVESSTSSRGLSCAYPSWPTGSSLEYRSTPSSYISDADLFGDDLDDEFSSPYLQEAPAPPRQPPMAQAFPILPPLYATEKPKKQQQQRRRSSGRKSRRSSKPMTPISESPEAHRD</sequence>
<comment type="caution">
    <text evidence="2">The sequence shown here is derived from an EMBL/GenBank/DDBJ whole genome shotgun (WGS) entry which is preliminary data.</text>
</comment>
<gene>
    <name evidence="2" type="ORF">GRF29_106g1215993</name>
</gene>
<organism evidence="2 3">
    <name type="scientific">Pseudopithomyces chartarum</name>
    <dbReference type="NCBI Taxonomy" id="1892770"/>
    <lineage>
        <taxon>Eukaryota</taxon>
        <taxon>Fungi</taxon>
        <taxon>Dikarya</taxon>
        <taxon>Ascomycota</taxon>
        <taxon>Pezizomycotina</taxon>
        <taxon>Dothideomycetes</taxon>
        <taxon>Pleosporomycetidae</taxon>
        <taxon>Pleosporales</taxon>
        <taxon>Massarineae</taxon>
        <taxon>Didymosphaeriaceae</taxon>
        <taxon>Pseudopithomyces</taxon>
    </lineage>
</organism>
<feature type="compositionally biased region" description="Basic residues" evidence="1">
    <location>
        <begin position="117"/>
        <end position="134"/>
    </location>
</feature>
<evidence type="ECO:0000313" key="3">
    <source>
        <dbReference type="Proteomes" id="UP001280581"/>
    </source>
</evidence>
<feature type="compositionally biased region" description="Polar residues" evidence="1">
    <location>
        <begin position="21"/>
        <end position="44"/>
    </location>
</feature>
<accession>A0AAN6LVH1</accession>
<name>A0AAN6LVH1_9PLEO</name>